<dbReference type="InterPro" id="IPR011009">
    <property type="entry name" value="Kinase-like_dom_sf"/>
</dbReference>
<evidence type="ECO:0000256" key="2">
    <source>
        <dbReference type="ARBA" id="ARBA00022840"/>
    </source>
</evidence>
<dbReference type="Proteomes" id="UP000620124">
    <property type="component" value="Unassembled WGS sequence"/>
</dbReference>
<protein>
    <submittedName>
        <fullName evidence="4">Argonaute-like protein</fullName>
    </submittedName>
</protein>
<keyword evidence="5" id="KW-1185">Reference proteome</keyword>
<dbReference type="OrthoDB" id="1924919at2759"/>
<accession>A0A8H6XIR1</accession>
<dbReference type="SUPFAM" id="SSF56112">
    <property type="entry name" value="Protein kinase-like (PK-like)"/>
    <property type="match status" value="1"/>
</dbReference>
<sequence length="353" mass="40015">MAQNPDAAGIKCRIFKDVIMKLRARVAIAREMASLHMARRLRPDLGFQFEAIQHLDKFLSGIPRLNTEVPPPPLLRIKEALVQLYTDDAENMSPGTTPPQWLSDDWALSRHVRVVQDFAELCINSAQEVASCSDEEWQLVVDKTSLDWRSVFAEMLRIHACRVDIELSVRKLCKTRLRSLVHTHGVLPFTFNVSGLKMPPHPVSGGGFSDIYKGELDTEDVCIKVLRIFTTELRLDKIYKELAREVLIWKELSHPNVLPLLGIDLIARKPSCCLVSPWMKNGNVMAFLETHPNFSKSSLVNYHPFLLGKWCLEIILQVRDIASGLKYLHDLDPPVVHGDIKGASRMKIAISRL</sequence>
<dbReference type="InterPro" id="IPR000719">
    <property type="entry name" value="Prot_kinase_dom"/>
</dbReference>
<dbReference type="InterPro" id="IPR001245">
    <property type="entry name" value="Ser-Thr/Tyr_kinase_cat_dom"/>
</dbReference>
<dbReference type="AlphaFoldDB" id="A0A8H6XIR1"/>
<name>A0A8H6XIR1_9AGAR</name>
<keyword evidence="2" id="KW-0067">ATP-binding</keyword>
<organism evidence="4 5">
    <name type="scientific">Mycena venus</name>
    <dbReference type="NCBI Taxonomy" id="2733690"/>
    <lineage>
        <taxon>Eukaryota</taxon>
        <taxon>Fungi</taxon>
        <taxon>Dikarya</taxon>
        <taxon>Basidiomycota</taxon>
        <taxon>Agaricomycotina</taxon>
        <taxon>Agaricomycetes</taxon>
        <taxon>Agaricomycetidae</taxon>
        <taxon>Agaricales</taxon>
        <taxon>Marasmiineae</taxon>
        <taxon>Mycenaceae</taxon>
        <taxon>Mycena</taxon>
    </lineage>
</organism>
<evidence type="ECO:0000259" key="3">
    <source>
        <dbReference type="PROSITE" id="PS50011"/>
    </source>
</evidence>
<dbReference type="PANTHER" id="PTHR44329">
    <property type="entry name" value="SERINE/THREONINE-PROTEIN KINASE TNNI3K-RELATED"/>
    <property type="match status" value="1"/>
</dbReference>
<reference evidence="4" key="1">
    <citation type="submission" date="2020-05" db="EMBL/GenBank/DDBJ databases">
        <title>Mycena genomes resolve the evolution of fungal bioluminescence.</title>
        <authorList>
            <person name="Tsai I.J."/>
        </authorList>
    </citation>
    <scope>NUCLEOTIDE SEQUENCE</scope>
    <source>
        <strain evidence="4">CCC161011</strain>
    </source>
</reference>
<dbReference type="PANTHER" id="PTHR44329:SF298">
    <property type="entry name" value="MIXED LINEAGE KINASE DOMAIN-LIKE PROTEIN"/>
    <property type="match status" value="1"/>
</dbReference>
<dbReference type="GO" id="GO:0005524">
    <property type="term" value="F:ATP binding"/>
    <property type="evidence" value="ECO:0007669"/>
    <property type="project" value="UniProtKB-KW"/>
</dbReference>
<dbReference type="Gene3D" id="1.10.510.10">
    <property type="entry name" value="Transferase(Phosphotransferase) domain 1"/>
    <property type="match status" value="1"/>
</dbReference>
<dbReference type="PROSITE" id="PS50011">
    <property type="entry name" value="PROTEIN_KINASE_DOM"/>
    <property type="match status" value="1"/>
</dbReference>
<gene>
    <name evidence="4" type="ORF">MVEN_01860700</name>
</gene>
<dbReference type="EMBL" id="JACAZI010000018">
    <property type="protein sequence ID" value="KAF7341251.1"/>
    <property type="molecule type" value="Genomic_DNA"/>
</dbReference>
<evidence type="ECO:0000313" key="5">
    <source>
        <dbReference type="Proteomes" id="UP000620124"/>
    </source>
</evidence>
<evidence type="ECO:0000313" key="4">
    <source>
        <dbReference type="EMBL" id="KAF7341251.1"/>
    </source>
</evidence>
<dbReference type="InterPro" id="IPR051681">
    <property type="entry name" value="Ser/Thr_Kinases-Pseudokinases"/>
</dbReference>
<proteinExistence type="predicted"/>
<keyword evidence="1" id="KW-0547">Nucleotide-binding</keyword>
<dbReference type="GO" id="GO:0004674">
    <property type="term" value="F:protein serine/threonine kinase activity"/>
    <property type="evidence" value="ECO:0007669"/>
    <property type="project" value="TreeGrafter"/>
</dbReference>
<evidence type="ECO:0000256" key="1">
    <source>
        <dbReference type="ARBA" id="ARBA00022741"/>
    </source>
</evidence>
<comment type="caution">
    <text evidence="4">The sequence shown here is derived from an EMBL/GenBank/DDBJ whole genome shotgun (WGS) entry which is preliminary data.</text>
</comment>
<feature type="domain" description="Protein kinase" evidence="3">
    <location>
        <begin position="197"/>
        <end position="353"/>
    </location>
</feature>
<dbReference type="Pfam" id="PF07714">
    <property type="entry name" value="PK_Tyr_Ser-Thr"/>
    <property type="match status" value="1"/>
</dbReference>